<dbReference type="SMART" id="SM00342">
    <property type="entry name" value="HTH_ARAC"/>
    <property type="match status" value="1"/>
</dbReference>
<dbReference type="InterPro" id="IPR036097">
    <property type="entry name" value="HisK_dim/P_sf"/>
</dbReference>
<dbReference type="Pfam" id="PF02518">
    <property type="entry name" value="HATPase_c"/>
    <property type="match status" value="1"/>
</dbReference>
<dbReference type="InterPro" id="IPR003594">
    <property type="entry name" value="HATPase_dom"/>
</dbReference>
<dbReference type="Gene3D" id="1.10.287.130">
    <property type="match status" value="1"/>
</dbReference>
<keyword evidence="8" id="KW-0902">Two-component regulatory system</keyword>
<dbReference type="InterPro" id="IPR018060">
    <property type="entry name" value="HTH_AraC"/>
</dbReference>
<dbReference type="PROSITE" id="PS00041">
    <property type="entry name" value="HTH_ARAC_FAMILY_1"/>
    <property type="match status" value="1"/>
</dbReference>
<feature type="transmembrane region" description="Helical" evidence="12">
    <location>
        <begin position="406"/>
        <end position="425"/>
    </location>
</feature>
<dbReference type="AlphaFoldDB" id="A0A0F9UIG1"/>
<keyword evidence="5" id="KW-0547">Nucleotide-binding</keyword>
<evidence type="ECO:0000259" key="15">
    <source>
        <dbReference type="PROSITE" id="PS50110"/>
    </source>
</evidence>
<dbReference type="InterPro" id="IPR036890">
    <property type="entry name" value="HATPase_C_sf"/>
</dbReference>
<evidence type="ECO:0000256" key="3">
    <source>
        <dbReference type="ARBA" id="ARBA00022553"/>
    </source>
</evidence>
<dbReference type="PANTHER" id="PTHR43547:SF2">
    <property type="entry name" value="HYBRID SIGNAL TRANSDUCTION HISTIDINE KINASE C"/>
    <property type="match status" value="1"/>
</dbReference>
<dbReference type="PANTHER" id="PTHR43547">
    <property type="entry name" value="TWO-COMPONENT HISTIDINE KINASE"/>
    <property type="match status" value="1"/>
</dbReference>
<dbReference type="PROSITE" id="PS50005">
    <property type="entry name" value="TPR"/>
    <property type="match status" value="1"/>
</dbReference>
<dbReference type="InterPro" id="IPR003661">
    <property type="entry name" value="HisK_dim/P_dom"/>
</dbReference>
<feature type="domain" description="Response regulatory" evidence="15">
    <location>
        <begin position="710"/>
        <end position="825"/>
    </location>
</feature>
<keyword evidence="10" id="KW-0238">DNA-binding</keyword>
<keyword evidence="12" id="KW-0472">Membrane</keyword>
<evidence type="ECO:0000256" key="9">
    <source>
        <dbReference type="ARBA" id="ARBA00023015"/>
    </source>
</evidence>
<organism evidence="16">
    <name type="scientific">marine sediment metagenome</name>
    <dbReference type="NCBI Taxonomy" id="412755"/>
    <lineage>
        <taxon>unclassified sequences</taxon>
        <taxon>metagenomes</taxon>
        <taxon>ecological metagenomes</taxon>
    </lineage>
</organism>
<evidence type="ECO:0000256" key="1">
    <source>
        <dbReference type="ARBA" id="ARBA00000085"/>
    </source>
</evidence>
<dbReference type="PRINTS" id="PR00344">
    <property type="entry name" value="BCTRLSENSOR"/>
</dbReference>
<evidence type="ECO:0000256" key="11">
    <source>
        <dbReference type="ARBA" id="ARBA00023163"/>
    </source>
</evidence>
<keyword evidence="12" id="KW-0812">Transmembrane</keyword>
<dbReference type="InterPro" id="IPR009057">
    <property type="entry name" value="Homeodomain-like_sf"/>
</dbReference>
<keyword evidence="7" id="KW-0067">ATP-binding</keyword>
<dbReference type="SUPFAM" id="SSF48452">
    <property type="entry name" value="TPR-like"/>
    <property type="match status" value="1"/>
</dbReference>
<dbReference type="Pfam" id="PF00512">
    <property type="entry name" value="HisKA"/>
    <property type="match status" value="1"/>
</dbReference>
<evidence type="ECO:0000256" key="8">
    <source>
        <dbReference type="ARBA" id="ARBA00023012"/>
    </source>
</evidence>
<evidence type="ECO:0000259" key="14">
    <source>
        <dbReference type="PROSITE" id="PS50109"/>
    </source>
</evidence>
<dbReference type="SMART" id="SM00388">
    <property type="entry name" value="HisKA"/>
    <property type="match status" value="1"/>
</dbReference>
<dbReference type="PROSITE" id="PS50110">
    <property type="entry name" value="RESPONSE_REGULATORY"/>
    <property type="match status" value="1"/>
</dbReference>
<keyword evidence="4" id="KW-0808">Transferase</keyword>
<dbReference type="Gene3D" id="1.25.40.10">
    <property type="entry name" value="Tetratricopeptide repeat domain"/>
    <property type="match status" value="2"/>
</dbReference>
<dbReference type="SUPFAM" id="SSF55874">
    <property type="entry name" value="ATPase domain of HSP90 chaperone/DNA topoisomerase II/histidine kinase"/>
    <property type="match status" value="1"/>
</dbReference>
<keyword evidence="11" id="KW-0804">Transcription</keyword>
<dbReference type="InterPro" id="IPR019734">
    <property type="entry name" value="TPR_rpt"/>
</dbReference>
<evidence type="ECO:0000256" key="7">
    <source>
        <dbReference type="ARBA" id="ARBA00022840"/>
    </source>
</evidence>
<dbReference type="PROSITE" id="PS01124">
    <property type="entry name" value="HTH_ARAC_FAMILY_2"/>
    <property type="match status" value="1"/>
</dbReference>
<dbReference type="SUPFAM" id="SSF46689">
    <property type="entry name" value="Homeodomain-like"/>
    <property type="match status" value="1"/>
</dbReference>
<dbReference type="CDD" id="cd17574">
    <property type="entry name" value="REC_OmpR"/>
    <property type="match status" value="1"/>
</dbReference>
<dbReference type="GO" id="GO:0043565">
    <property type="term" value="F:sequence-specific DNA binding"/>
    <property type="evidence" value="ECO:0007669"/>
    <property type="project" value="InterPro"/>
</dbReference>
<dbReference type="FunFam" id="1.10.287.130:FF:000001">
    <property type="entry name" value="Two-component sensor histidine kinase"/>
    <property type="match status" value="1"/>
</dbReference>
<evidence type="ECO:0000256" key="5">
    <source>
        <dbReference type="ARBA" id="ARBA00022741"/>
    </source>
</evidence>
<dbReference type="Pfam" id="PF00072">
    <property type="entry name" value="Response_reg"/>
    <property type="match status" value="1"/>
</dbReference>
<dbReference type="PROSITE" id="PS50109">
    <property type="entry name" value="HIS_KIN"/>
    <property type="match status" value="1"/>
</dbReference>
<comment type="catalytic activity">
    <reaction evidence="1">
        <text>ATP + protein L-histidine = ADP + protein N-phospho-L-histidine.</text>
        <dbReference type="EC" id="2.7.13.3"/>
    </reaction>
</comment>
<dbReference type="EC" id="2.7.13.3" evidence="2"/>
<evidence type="ECO:0000256" key="6">
    <source>
        <dbReference type="ARBA" id="ARBA00022777"/>
    </source>
</evidence>
<dbReference type="InterPro" id="IPR011990">
    <property type="entry name" value="TPR-like_helical_dom_sf"/>
</dbReference>
<evidence type="ECO:0000259" key="13">
    <source>
        <dbReference type="PROSITE" id="PS01124"/>
    </source>
</evidence>
<dbReference type="InterPro" id="IPR018062">
    <property type="entry name" value="HTH_AraC-typ_CS"/>
</dbReference>
<dbReference type="CDD" id="cd16922">
    <property type="entry name" value="HATPase_EvgS-ArcB-TorS-like"/>
    <property type="match status" value="1"/>
</dbReference>
<feature type="domain" description="Histidine kinase" evidence="14">
    <location>
        <begin position="449"/>
        <end position="672"/>
    </location>
</feature>
<protein>
    <recommendedName>
        <fullName evidence="2">histidine kinase</fullName>
        <ecNumber evidence="2">2.7.13.3</ecNumber>
    </recommendedName>
</protein>
<dbReference type="GO" id="GO:0003700">
    <property type="term" value="F:DNA-binding transcription factor activity"/>
    <property type="evidence" value="ECO:0007669"/>
    <property type="project" value="InterPro"/>
</dbReference>
<gene>
    <name evidence="16" type="ORF">LCGC14_0217720</name>
</gene>
<dbReference type="Pfam" id="PF13181">
    <property type="entry name" value="TPR_8"/>
    <property type="match status" value="2"/>
</dbReference>
<evidence type="ECO:0000313" key="16">
    <source>
        <dbReference type="EMBL" id="KKN91439.1"/>
    </source>
</evidence>
<dbReference type="Gene3D" id="3.30.565.10">
    <property type="entry name" value="Histidine kinase-like ATPase, C-terminal domain"/>
    <property type="match status" value="1"/>
</dbReference>
<reference evidence="16" key="1">
    <citation type="journal article" date="2015" name="Nature">
        <title>Complex archaea that bridge the gap between prokaryotes and eukaryotes.</title>
        <authorList>
            <person name="Spang A."/>
            <person name="Saw J.H."/>
            <person name="Jorgensen S.L."/>
            <person name="Zaremba-Niedzwiedzka K."/>
            <person name="Martijn J."/>
            <person name="Lind A.E."/>
            <person name="van Eijk R."/>
            <person name="Schleper C."/>
            <person name="Guy L."/>
            <person name="Ettema T.J."/>
        </authorList>
    </citation>
    <scope>NUCLEOTIDE SEQUENCE</scope>
</reference>
<sequence>MKLVLTLLISLLFISTIFAQKEKDSLFHVWDNISIQDSTRFKAMAYLINYHYLFKKTDSALVLGYQMLELAQNKKKPKYEAEALTIIGKVYFEKKENENATTYYTKGLERALSIQDSFLYSDKLFRLGGLYSDYKDYTKAFKTLLKSEEYSTNIGDSLNEGWSLGYIGSILGELGDFKEAEKYHLEHLKSSTKYDIKHSIAGAKGNLGFINYKLGDVEKSIKYYTEAITLAKETGNHEYASLGTADLIGILIEDKRLITAKKHVEEYETVTSQYTTSKYSRSFSLNINLWKCQIDYGLGNYNRALRECEACEKIYELNNWELESDILKSLYDINKKLNKYKIALAYYEKYQLVIDDEEENKSRTEIQSIIFNNQLTTDSIAKAQEKELLSRTYEEGLNKKSKERNLFLILGLLVFFISTAYFIIYRKIETSKRKRLREINALKNALFTNITHEFRTPLTVIKGMTDIIKSDLHNKKPEDVQNSLEMIERNSNNLLHLVNEMLDLSKLESGNMELQLIQSDVIFFIKYLGESFSSFAMENDIKLTIYSEIEYLIMDFDGNKLTSIVSNLLSNAVKFTEAQGEIIVHINVIIQKEQSYLLIKIKDSGIGIGSEELPNIFNRFYQTDASTVRKNEGTGIGLALTKQLVELMNGTIEVKSKLNKGSEFSVKIPITNKAKAISKVPQTLDSTFPIIRTKSKQVTKIQETVAELPLVLIIEDNMDVAHYLKTCLKGKYQTLHANNGNIGIEMAYEKIPDIIISDVMMPGKDGYEVCATLKTDERTDHIPIILLTAKVTTEDRLTGLTHGADAYLGKPFIKEELFTRLDQLILVRKKLIGKLEKHGFAALVKNKIENPQTKFLQHVIKVIHDNLDDADFGTSQLAKEIHLSESQIYRKLKAITDKSTAVFIRSIRLQKAKELIETTNKTISEIAYEVGFNDPSWFSRAFRDEFGISPSSIHK</sequence>
<keyword evidence="9" id="KW-0805">Transcription regulation</keyword>
<evidence type="ECO:0000256" key="4">
    <source>
        <dbReference type="ARBA" id="ARBA00022679"/>
    </source>
</evidence>
<evidence type="ECO:0000256" key="2">
    <source>
        <dbReference type="ARBA" id="ARBA00012438"/>
    </source>
</evidence>
<dbReference type="FunFam" id="3.30.565.10:FF:000037">
    <property type="entry name" value="Hybrid sensor histidine kinase/response regulator"/>
    <property type="match status" value="1"/>
</dbReference>
<dbReference type="Gene3D" id="3.40.50.2300">
    <property type="match status" value="1"/>
</dbReference>
<accession>A0A0F9UIG1</accession>
<dbReference type="InterPro" id="IPR004358">
    <property type="entry name" value="Sig_transdc_His_kin-like_C"/>
</dbReference>
<dbReference type="GO" id="GO:0005524">
    <property type="term" value="F:ATP binding"/>
    <property type="evidence" value="ECO:0007669"/>
    <property type="project" value="UniProtKB-KW"/>
</dbReference>
<dbReference type="SMART" id="SM00387">
    <property type="entry name" value="HATPase_c"/>
    <property type="match status" value="1"/>
</dbReference>
<feature type="domain" description="HTH araC/xylS-type" evidence="13">
    <location>
        <begin position="857"/>
        <end position="955"/>
    </location>
</feature>
<dbReference type="EMBL" id="LAZR01000103">
    <property type="protein sequence ID" value="KKN91439.1"/>
    <property type="molecule type" value="Genomic_DNA"/>
</dbReference>
<name>A0A0F9UIG1_9ZZZZ</name>
<dbReference type="SMART" id="SM00448">
    <property type="entry name" value="REC"/>
    <property type="match status" value="1"/>
</dbReference>
<dbReference type="SMART" id="SM00028">
    <property type="entry name" value="TPR"/>
    <property type="match status" value="4"/>
</dbReference>
<dbReference type="InterPro" id="IPR001789">
    <property type="entry name" value="Sig_transdc_resp-reg_receiver"/>
</dbReference>
<dbReference type="InterPro" id="IPR011006">
    <property type="entry name" value="CheY-like_superfamily"/>
</dbReference>
<dbReference type="Pfam" id="PF12833">
    <property type="entry name" value="HTH_18"/>
    <property type="match status" value="1"/>
</dbReference>
<dbReference type="Gene3D" id="1.10.10.60">
    <property type="entry name" value="Homeodomain-like"/>
    <property type="match status" value="1"/>
</dbReference>
<keyword evidence="3" id="KW-0597">Phosphoprotein</keyword>
<dbReference type="SUPFAM" id="SSF47384">
    <property type="entry name" value="Homodimeric domain of signal transducing histidine kinase"/>
    <property type="match status" value="1"/>
</dbReference>
<evidence type="ECO:0000256" key="12">
    <source>
        <dbReference type="SAM" id="Phobius"/>
    </source>
</evidence>
<dbReference type="InterPro" id="IPR005467">
    <property type="entry name" value="His_kinase_dom"/>
</dbReference>
<proteinExistence type="predicted"/>
<comment type="caution">
    <text evidence="16">The sequence shown here is derived from an EMBL/GenBank/DDBJ whole genome shotgun (WGS) entry which is preliminary data.</text>
</comment>
<dbReference type="SUPFAM" id="SSF52172">
    <property type="entry name" value="CheY-like"/>
    <property type="match status" value="1"/>
</dbReference>
<keyword evidence="6" id="KW-0418">Kinase</keyword>
<keyword evidence="12" id="KW-1133">Transmembrane helix</keyword>
<evidence type="ECO:0000256" key="10">
    <source>
        <dbReference type="ARBA" id="ARBA00023125"/>
    </source>
</evidence>
<dbReference type="GO" id="GO:0000155">
    <property type="term" value="F:phosphorelay sensor kinase activity"/>
    <property type="evidence" value="ECO:0007669"/>
    <property type="project" value="InterPro"/>
</dbReference>
<dbReference type="CDD" id="cd00082">
    <property type="entry name" value="HisKA"/>
    <property type="match status" value="1"/>
</dbReference>